<evidence type="ECO:0000313" key="1">
    <source>
        <dbReference type="EMBL" id="SKA70272.1"/>
    </source>
</evidence>
<dbReference type="OrthoDB" id="9780929at2"/>
<evidence type="ECO:0000313" key="2">
    <source>
        <dbReference type="Proteomes" id="UP000190814"/>
    </source>
</evidence>
<gene>
    <name evidence="1" type="ORF">SAMN02745111_01991</name>
</gene>
<dbReference type="Pfam" id="PF08843">
    <property type="entry name" value="AbiEii"/>
    <property type="match status" value="1"/>
</dbReference>
<reference evidence="1 2" key="1">
    <citation type="submission" date="2017-02" db="EMBL/GenBank/DDBJ databases">
        <authorList>
            <person name="Peterson S.W."/>
        </authorList>
    </citation>
    <scope>NUCLEOTIDE SEQUENCE [LARGE SCALE GENOMIC DNA]</scope>
    <source>
        <strain evidence="1 2">ATCC 35992</strain>
    </source>
</reference>
<dbReference type="Gene3D" id="3.10.450.620">
    <property type="entry name" value="JHP933, nucleotidyltransferase-like core domain"/>
    <property type="match status" value="1"/>
</dbReference>
<dbReference type="InterPro" id="IPR014942">
    <property type="entry name" value="AbiEii"/>
</dbReference>
<keyword evidence="2" id="KW-1185">Reference proteome</keyword>
<protein>
    <submittedName>
        <fullName evidence="1">Nucleotidyl transferase AbiEii toxin, Type IV TA system</fullName>
    </submittedName>
</protein>
<name>A0A1T4VZ20_9FIRM</name>
<dbReference type="AlphaFoldDB" id="A0A1T4VZ20"/>
<dbReference type="RefSeq" id="WP_078766829.1">
    <property type="nucleotide sequence ID" value="NZ_FUXZ01000013.1"/>
</dbReference>
<dbReference type="STRING" id="39495.SAMN02745111_01991"/>
<dbReference type="EMBL" id="FUXZ01000013">
    <property type="protein sequence ID" value="SKA70272.1"/>
    <property type="molecule type" value="Genomic_DNA"/>
</dbReference>
<dbReference type="GO" id="GO:0016740">
    <property type="term" value="F:transferase activity"/>
    <property type="evidence" value="ECO:0007669"/>
    <property type="project" value="UniProtKB-KW"/>
</dbReference>
<proteinExistence type="predicted"/>
<dbReference type="Proteomes" id="UP000190814">
    <property type="component" value="Unassembled WGS sequence"/>
</dbReference>
<keyword evidence="1" id="KW-0808">Transferase</keyword>
<organism evidence="1 2">
    <name type="scientific">Eubacterium uniforme</name>
    <dbReference type="NCBI Taxonomy" id="39495"/>
    <lineage>
        <taxon>Bacteria</taxon>
        <taxon>Bacillati</taxon>
        <taxon>Bacillota</taxon>
        <taxon>Clostridia</taxon>
        <taxon>Eubacteriales</taxon>
        <taxon>Eubacteriaceae</taxon>
        <taxon>Eubacterium</taxon>
    </lineage>
</organism>
<accession>A0A1T4VZ20</accession>
<sequence>MKKIIQLEKNDREVLFSRTSEKKGLNLSIVEKDFWVCFMLDHLFHDCKYKDAFVFKGGTSLSKSYHVIERFSEDIDLIFDWRKITIDTDPWEERLKTKQDKYNKMINEYAAEFYKNSLVPALNEELSIKLGKGNWVEVDQYDPMVVNFLYPRDYDTDYIVPVVRLEIGPLAEWMPSHLTEIVPFVAEEYPNVFEQSMTEVLTIDVERSFWEKLTILHKMANFPRKKSLPRRYARHLYDVYCMGNSWVKDAAFLKKELLEKDVVFKQKFYYTQSAHYETATLAEIQLIPADYIIEALRDDYKAMQDMIYGEYPVFEDVIKYLEKLQIEIHSLEN</sequence>